<gene>
    <name evidence="4" type="ORF">RJT34_23822</name>
</gene>
<keyword evidence="1" id="KW-0677">Repeat</keyword>
<evidence type="ECO:0000313" key="5">
    <source>
        <dbReference type="Proteomes" id="UP001359559"/>
    </source>
</evidence>
<evidence type="ECO:0000313" key="4">
    <source>
        <dbReference type="EMBL" id="KAK7278786.1"/>
    </source>
</evidence>
<dbReference type="Pfam" id="PF13812">
    <property type="entry name" value="PPR_3"/>
    <property type="match status" value="1"/>
</dbReference>
<dbReference type="InterPro" id="IPR011990">
    <property type="entry name" value="TPR-like_helical_dom_sf"/>
</dbReference>
<dbReference type="PROSITE" id="PS51375">
    <property type="entry name" value="PPR"/>
    <property type="match status" value="2"/>
</dbReference>
<dbReference type="EMBL" id="JAYKXN010000006">
    <property type="protein sequence ID" value="KAK7278786.1"/>
    <property type="molecule type" value="Genomic_DNA"/>
</dbReference>
<feature type="region of interest" description="Disordered" evidence="3">
    <location>
        <begin position="92"/>
        <end position="114"/>
    </location>
</feature>
<evidence type="ECO:0000256" key="3">
    <source>
        <dbReference type="SAM" id="MobiDB-lite"/>
    </source>
</evidence>
<dbReference type="Pfam" id="PF01535">
    <property type="entry name" value="PPR"/>
    <property type="match status" value="2"/>
</dbReference>
<sequence length="457" mass="51932">MPRHPRHPPTCLDGVYIRNGPNPQFLPRGLLCTSTMELITAPLPTAPTRIFFDENFDLNNNNTNSWSCHQLQLQLRPPLRYPIHTLPFHPSPKSLTFRNNNNKKKKKEEAKNPSTSDILRLMDALSFPISIDIYTSLLKECTVSGDPEIAIELHTHVIRSGITPPLPLLNRILIMFVSCGLLENARNVFDLMTMRDFNSWAILFVAYYDNADYEKAIAVFVNMLGQLGMFEFPPWIWACLLKACACTLDIPLGMQVHGWLLKLGTCDHVLLSSSLISFYGRFKCLQDANDVFNRVLRHSTLTWTAKIVSGCRERHFSEVLDDFKEMGRQGIKKDSYTLSSVLKACGKMLNHGRCGDQVHADAIKLGLVLDNYVQCSLIAMFGRCGLLKDAKQVFEMNRNERKVDCWNAMLMGYIQNDLYIEGVKFLYQMKVAGVKPRESLLNKLRIACGSITYPSMN</sequence>
<name>A0AAN9IL50_CLITE</name>
<dbReference type="Proteomes" id="UP001359559">
    <property type="component" value="Unassembled WGS sequence"/>
</dbReference>
<feature type="repeat" description="PPR" evidence="2">
    <location>
        <begin position="402"/>
        <end position="436"/>
    </location>
</feature>
<dbReference type="GO" id="GO:0003723">
    <property type="term" value="F:RNA binding"/>
    <property type="evidence" value="ECO:0007669"/>
    <property type="project" value="InterPro"/>
</dbReference>
<dbReference type="AlphaFoldDB" id="A0AAN9IL50"/>
<dbReference type="PANTHER" id="PTHR47926">
    <property type="entry name" value="PENTATRICOPEPTIDE REPEAT-CONTAINING PROTEIN"/>
    <property type="match status" value="1"/>
</dbReference>
<dbReference type="PANTHER" id="PTHR47926:SF361">
    <property type="entry name" value="PENTACOTRIPEPTIDE-REPEAT REGION OF PRORP DOMAIN-CONTAINING PROTEIN"/>
    <property type="match status" value="1"/>
</dbReference>
<dbReference type="Gene3D" id="1.25.40.10">
    <property type="entry name" value="Tetratricopeptide repeat domain"/>
    <property type="match status" value="2"/>
</dbReference>
<accession>A0AAN9IL50</accession>
<dbReference type="InterPro" id="IPR002885">
    <property type="entry name" value="PPR_rpt"/>
</dbReference>
<dbReference type="InterPro" id="IPR046960">
    <property type="entry name" value="PPR_At4g14850-like_plant"/>
</dbReference>
<evidence type="ECO:0008006" key="6">
    <source>
        <dbReference type="Google" id="ProtNLM"/>
    </source>
</evidence>
<feature type="repeat" description="PPR" evidence="2">
    <location>
        <begin position="130"/>
        <end position="164"/>
    </location>
</feature>
<protein>
    <recommendedName>
        <fullName evidence="6">Pentatricopeptide repeat-containing protein</fullName>
    </recommendedName>
</protein>
<comment type="caution">
    <text evidence="4">The sequence shown here is derived from an EMBL/GenBank/DDBJ whole genome shotgun (WGS) entry which is preliminary data.</text>
</comment>
<reference evidence="4 5" key="1">
    <citation type="submission" date="2024-01" db="EMBL/GenBank/DDBJ databases">
        <title>The genomes of 5 underutilized Papilionoideae crops provide insights into root nodulation and disease resistance.</title>
        <authorList>
            <person name="Yuan L."/>
        </authorList>
    </citation>
    <scope>NUCLEOTIDE SEQUENCE [LARGE SCALE GENOMIC DNA]</scope>
    <source>
        <strain evidence="4">LY-2023</strain>
        <tissue evidence="4">Leaf</tissue>
    </source>
</reference>
<keyword evidence="5" id="KW-1185">Reference proteome</keyword>
<dbReference type="GO" id="GO:0009451">
    <property type="term" value="P:RNA modification"/>
    <property type="evidence" value="ECO:0007669"/>
    <property type="project" value="InterPro"/>
</dbReference>
<evidence type="ECO:0000256" key="2">
    <source>
        <dbReference type="PROSITE-ProRule" id="PRU00708"/>
    </source>
</evidence>
<organism evidence="4 5">
    <name type="scientific">Clitoria ternatea</name>
    <name type="common">Butterfly pea</name>
    <dbReference type="NCBI Taxonomy" id="43366"/>
    <lineage>
        <taxon>Eukaryota</taxon>
        <taxon>Viridiplantae</taxon>
        <taxon>Streptophyta</taxon>
        <taxon>Embryophyta</taxon>
        <taxon>Tracheophyta</taxon>
        <taxon>Spermatophyta</taxon>
        <taxon>Magnoliopsida</taxon>
        <taxon>eudicotyledons</taxon>
        <taxon>Gunneridae</taxon>
        <taxon>Pentapetalae</taxon>
        <taxon>rosids</taxon>
        <taxon>fabids</taxon>
        <taxon>Fabales</taxon>
        <taxon>Fabaceae</taxon>
        <taxon>Papilionoideae</taxon>
        <taxon>50 kb inversion clade</taxon>
        <taxon>NPAAA clade</taxon>
        <taxon>indigoferoid/millettioid clade</taxon>
        <taxon>Phaseoleae</taxon>
        <taxon>Clitoria</taxon>
    </lineage>
</organism>
<proteinExistence type="predicted"/>
<evidence type="ECO:0000256" key="1">
    <source>
        <dbReference type="ARBA" id="ARBA00022737"/>
    </source>
</evidence>